<evidence type="ECO:0008006" key="3">
    <source>
        <dbReference type="Google" id="ProtNLM"/>
    </source>
</evidence>
<gene>
    <name evidence="1" type="ORF">CE91St55_30280</name>
</gene>
<evidence type="ECO:0000313" key="1">
    <source>
        <dbReference type="EMBL" id="GKH01047.1"/>
    </source>
</evidence>
<dbReference type="SUPFAM" id="SSF52218">
    <property type="entry name" value="Flavoproteins"/>
    <property type="match status" value="1"/>
</dbReference>
<proteinExistence type="predicted"/>
<sequence>MKGILINGSPKRNGSASGVLLDDLRSLLAPDTETAAMAVTAAHPAASPAYTGMHWEPSPEEQKKLGGLSFLVLSFPLYVDGIPSHLLSFLTELERWQNQSRLLEGDKLLAVYAAVNCGFYEGKQAAIALRIVENWCERCGFEYKQGIGCGAGGMLAHLKGVPLVKGPKKPLGAALTDMAANIERLEKGNDRFFSLSIPRPLYIAAAHIGWRKQGRENGLTVKELKS</sequence>
<evidence type="ECO:0000313" key="2">
    <source>
        <dbReference type="Proteomes" id="UP001055091"/>
    </source>
</evidence>
<dbReference type="InterPro" id="IPR029039">
    <property type="entry name" value="Flavoprotein-like_sf"/>
</dbReference>
<protein>
    <recommendedName>
        <fullName evidence="3">Multimeric flavodoxin WrbA</fullName>
    </recommendedName>
</protein>
<dbReference type="Proteomes" id="UP001055091">
    <property type="component" value="Unassembled WGS sequence"/>
</dbReference>
<reference evidence="1" key="1">
    <citation type="submission" date="2022-01" db="EMBL/GenBank/DDBJ databases">
        <title>Novel bile acid biosynthetic pathways are enriched in the microbiome of centenarians.</title>
        <authorList>
            <person name="Sato Y."/>
            <person name="Atarashi K."/>
            <person name="Plichta R.D."/>
            <person name="Arai Y."/>
            <person name="Sasajima S."/>
            <person name="Kearney M.S."/>
            <person name="Suda W."/>
            <person name="Takeshita K."/>
            <person name="Sasaki T."/>
            <person name="Okamoto S."/>
            <person name="Skelly N.A."/>
            <person name="Okamura Y."/>
            <person name="Vlamakis H."/>
            <person name="Li Y."/>
            <person name="Tanoue T."/>
            <person name="Takei H."/>
            <person name="Nittono H."/>
            <person name="Narushima S."/>
            <person name="Irie J."/>
            <person name="Itoh H."/>
            <person name="Moriya K."/>
            <person name="Sugiura Y."/>
            <person name="Suematsu M."/>
            <person name="Moritoki N."/>
            <person name="Shibata S."/>
            <person name="Littman R.D."/>
            <person name="Fischbach A.M."/>
            <person name="Uwamino Y."/>
            <person name="Inoue T."/>
            <person name="Honda A."/>
            <person name="Hattori M."/>
            <person name="Murai T."/>
            <person name="Xavier J.R."/>
            <person name="Hirose N."/>
            <person name="Honda K."/>
        </authorList>
    </citation>
    <scope>NUCLEOTIDE SEQUENCE</scope>
    <source>
        <strain evidence="1">CE91-St55</strain>
    </source>
</reference>
<comment type="caution">
    <text evidence="1">The sequence shown here is derived from an EMBL/GenBank/DDBJ whole genome shotgun (WGS) entry which is preliminary data.</text>
</comment>
<dbReference type="Gene3D" id="3.40.50.360">
    <property type="match status" value="1"/>
</dbReference>
<organism evidence="1 2">
    <name type="scientific">Hungatella hathewayi</name>
    <dbReference type="NCBI Taxonomy" id="154046"/>
    <lineage>
        <taxon>Bacteria</taxon>
        <taxon>Bacillati</taxon>
        <taxon>Bacillota</taxon>
        <taxon>Clostridia</taxon>
        <taxon>Lachnospirales</taxon>
        <taxon>Lachnospiraceae</taxon>
        <taxon>Hungatella</taxon>
    </lineage>
</organism>
<accession>A0AA37JHI6</accession>
<dbReference type="RefSeq" id="WP_118042598.1">
    <property type="nucleotide sequence ID" value="NZ_BQNJ01000001.1"/>
</dbReference>
<dbReference type="EMBL" id="BQNJ01000001">
    <property type="protein sequence ID" value="GKH01047.1"/>
    <property type="molecule type" value="Genomic_DNA"/>
</dbReference>
<name>A0AA37JHI6_9FIRM</name>
<dbReference type="AlphaFoldDB" id="A0AA37JHI6"/>